<name>A0A6D2KSA6_9BRAS</name>
<feature type="compositionally biased region" description="Basic and acidic residues" evidence="1">
    <location>
        <begin position="1173"/>
        <end position="1182"/>
    </location>
</feature>
<feature type="compositionally biased region" description="Basic and acidic residues" evidence="1">
    <location>
        <begin position="413"/>
        <end position="423"/>
    </location>
</feature>
<evidence type="ECO:0000313" key="3">
    <source>
        <dbReference type="Proteomes" id="UP000467841"/>
    </source>
</evidence>
<feature type="compositionally biased region" description="Basic and acidic residues" evidence="1">
    <location>
        <begin position="2268"/>
        <end position="2282"/>
    </location>
</feature>
<feature type="compositionally biased region" description="Low complexity" evidence="1">
    <location>
        <begin position="2717"/>
        <end position="2728"/>
    </location>
</feature>
<feature type="compositionally biased region" description="Polar residues" evidence="1">
    <location>
        <begin position="1910"/>
        <end position="1925"/>
    </location>
</feature>
<feature type="region of interest" description="Disordered" evidence="1">
    <location>
        <begin position="764"/>
        <end position="893"/>
    </location>
</feature>
<feature type="compositionally biased region" description="Basic and acidic residues" evidence="1">
    <location>
        <begin position="1299"/>
        <end position="1314"/>
    </location>
</feature>
<feature type="region of interest" description="Disordered" evidence="1">
    <location>
        <begin position="2108"/>
        <end position="2199"/>
    </location>
</feature>
<feature type="compositionally biased region" description="Basic and acidic residues" evidence="1">
    <location>
        <begin position="1460"/>
        <end position="1501"/>
    </location>
</feature>
<feature type="compositionally biased region" description="Basic and acidic residues" evidence="1">
    <location>
        <begin position="2640"/>
        <end position="2654"/>
    </location>
</feature>
<feature type="compositionally biased region" description="Polar residues" evidence="1">
    <location>
        <begin position="269"/>
        <end position="279"/>
    </location>
</feature>
<dbReference type="OrthoDB" id="1094145at2759"/>
<proteinExistence type="predicted"/>
<feature type="compositionally biased region" description="Basic and acidic residues" evidence="1">
    <location>
        <begin position="2485"/>
        <end position="2545"/>
    </location>
</feature>
<feature type="compositionally biased region" description="Basic and acidic residues" evidence="1">
    <location>
        <begin position="1521"/>
        <end position="1564"/>
    </location>
</feature>
<organism evidence="2 3">
    <name type="scientific">Microthlaspi erraticum</name>
    <dbReference type="NCBI Taxonomy" id="1685480"/>
    <lineage>
        <taxon>Eukaryota</taxon>
        <taxon>Viridiplantae</taxon>
        <taxon>Streptophyta</taxon>
        <taxon>Embryophyta</taxon>
        <taxon>Tracheophyta</taxon>
        <taxon>Spermatophyta</taxon>
        <taxon>Magnoliopsida</taxon>
        <taxon>eudicotyledons</taxon>
        <taxon>Gunneridae</taxon>
        <taxon>Pentapetalae</taxon>
        <taxon>rosids</taxon>
        <taxon>malvids</taxon>
        <taxon>Brassicales</taxon>
        <taxon>Brassicaceae</taxon>
        <taxon>Coluteocarpeae</taxon>
        <taxon>Microthlaspi</taxon>
    </lineage>
</organism>
<feature type="compositionally biased region" description="Polar residues" evidence="1">
    <location>
        <begin position="1794"/>
        <end position="1804"/>
    </location>
</feature>
<feature type="compositionally biased region" description="Basic and acidic residues" evidence="1">
    <location>
        <begin position="1717"/>
        <end position="1769"/>
    </location>
</feature>
<feature type="compositionally biased region" description="Basic and acidic residues" evidence="1">
    <location>
        <begin position="2369"/>
        <end position="2411"/>
    </location>
</feature>
<feature type="compositionally biased region" description="Basic and acidic residues" evidence="1">
    <location>
        <begin position="2051"/>
        <end position="2077"/>
    </location>
</feature>
<feature type="compositionally biased region" description="Polar residues" evidence="1">
    <location>
        <begin position="928"/>
        <end position="938"/>
    </location>
</feature>
<feature type="compositionally biased region" description="Basic and acidic residues" evidence="1">
    <location>
        <begin position="2300"/>
        <end position="2352"/>
    </location>
</feature>
<feature type="compositionally biased region" description="Basic and acidic residues" evidence="1">
    <location>
        <begin position="833"/>
        <end position="864"/>
    </location>
</feature>
<feature type="region of interest" description="Disordered" evidence="1">
    <location>
        <begin position="1055"/>
        <end position="1368"/>
    </location>
</feature>
<feature type="compositionally biased region" description="Basic and acidic residues" evidence="1">
    <location>
        <begin position="1879"/>
        <end position="1908"/>
    </location>
</feature>
<feature type="compositionally biased region" description="Basic and acidic residues" evidence="1">
    <location>
        <begin position="1240"/>
        <end position="1257"/>
    </location>
</feature>
<feature type="region of interest" description="Disordered" evidence="1">
    <location>
        <begin position="2454"/>
        <end position="2728"/>
    </location>
</feature>
<feature type="compositionally biased region" description="Basic and acidic residues" evidence="1">
    <location>
        <begin position="563"/>
        <end position="602"/>
    </location>
</feature>
<feature type="region of interest" description="Disordered" evidence="1">
    <location>
        <begin position="85"/>
        <end position="194"/>
    </location>
</feature>
<feature type="compositionally biased region" description="Basic and acidic residues" evidence="1">
    <location>
        <begin position="2188"/>
        <end position="2199"/>
    </location>
</feature>
<reference evidence="2" key="1">
    <citation type="submission" date="2020-01" db="EMBL/GenBank/DDBJ databases">
        <authorList>
            <person name="Mishra B."/>
        </authorList>
    </citation>
    <scope>NUCLEOTIDE SEQUENCE [LARGE SCALE GENOMIC DNA]</scope>
</reference>
<feature type="compositionally biased region" description="Basic and acidic residues" evidence="1">
    <location>
        <begin position="539"/>
        <end position="551"/>
    </location>
</feature>
<feature type="compositionally biased region" description="Basic and acidic residues" evidence="1">
    <location>
        <begin position="1814"/>
        <end position="1828"/>
    </location>
</feature>
<feature type="compositionally biased region" description="Basic and acidic residues" evidence="1">
    <location>
        <begin position="1331"/>
        <end position="1349"/>
    </location>
</feature>
<feature type="region of interest" description="Disordered" evidence="1">
    <location>
        <begin position="2258"/>
        <end position="2441"/>
    </location>
</feature>
<feature type="compositionally biased region" description="Basic and acidic residues" evidence="1">
    <location>
        <begin position="454"/>
        <end position="475"/>
    </location>
</feature>
<feature type="region of interest" description="Disordered" evidence="1">
    <location>
        <begin position="402"/>
        <end position="736"/>
    </location>
</feature>
<comment type="caution">
    <text evidence="2">The sequence shown here is derived from an EMBL/GenBank/DDBJ whole genome shotgun (WGS) entry which is preliminary data.</text>
</comment>
<feature type="compositionally biased region" description="Basic and acidic residues" evidence="1">
    <location>
        <begin position="1992"/>
        <end position="2009"/>
    </location>
</feature>
<feature type="compositionally biased region" description="Acidic residues" evidence="1">
    <location>
        <begin position="2655"/>
        <end position="2664"/>
    </location>
</feature>
<feature type="compositionally biased region" description="Basic and acidic residues" evidence="1">
    <location>
        <begin position="619"/>
        <end position="664"/>
    </location>
</feature>
<dbReference type="Proteomes" id="UP000467841">
    <property type="component" value="Unassembled WGS sequence"/>
</dbReference>
<feature type="compositionally biased region" description="Basic and acidic residues" evidence="1">
    <location>
        <begin position="1356"/>
        <end position="1365"/>
    </location>
</feature>
<feature type="compositionally biased region" description="Basic and acidic residues" evidence="1">
    <location>
        <begin position="98"/>
        <end position="149"/>
    </location>
</feature>
<dbReference type="PANTHER" id="PTHR35511">
    <property type="entry name" value="A-KINASE ANCHOR-LIKE PROTEIN"/>
    <property type="match status" value="1"/>
</dbReference>
<feature type="compositionally biased region" description="Basic and acidic residues" evidence="1">
    <location>
        <begin position="2456"/>
        <end position="2467"/>
    </location>
</feature>
<feature type="compositionally biased region" description="Basic and acidic residues" evidence="1">
    <location>
        <begin position="430"/>
        <end position="439"/>
    </location>
</feature>
<feature type="compositionally biased region" description="Polar residues" evidence="1">
    <location>
        <begin position="1845"/>
        <end position="1857"/>
    </location>
</feature>
<keyword evidence="3" id="KW-1185">Reference proteome</keyword>
<feature type="compositionally biased region" description="Basic and acidic residues" evidence="1">
    <location>
        <begin position="2610"/>
        <end position="2620"/>
    </location>
</feature>
<feature type="compositionally biased region" description="Basic and acidic residues" evidence="1">
    <location>
        <begin position="2585"/>
        <end position="2603"/>
    </location>
</feature>
<feature type="region of interest" description="Disordered" evidence="1">
    <location>
        <begin position="43"/>
        <end position="70"/>
    </location>
</feature>
<feature type="compositionally biased region" description="Basic and acidic residues" evidence="1">
    <location>
        <begin position="182"/>
        <end position="194"/>
    </location>
</feature>
<feature type="region of interest" description="Disordered" evidence="1">
    <location>
        <begin position="215"/>
        <end position="297"/>
    </location>
</feature>
<protein>
    <submittedName>
        <fullName evidence="2">Uncharacterized protein</fullName>
    </submittedName>
</protein>
<feature type="region of interest" description="Disordered" evidence="1">
    <location>
        <begin position="1443"/>
        <end position="1704"/>
    </location>
</feature>
<feature type="compositionally biased region" description="Polar residues" evidence="1">
    <location>
        <begin position="1315"/>
        <end position="1330"/>
    </location>
</feature>
<evidence type="ECO:0000313" key="2">
    <source>
        <dbReference type="EMBL" id="CAA7055246.1"/>
    </source>
</evidence>
<dbReference type="PANTHER" id="PTHR35511:SF2">
    <property type="entry name" value="A-KINASE ANCHOR-LIKE PROTEIN"/>
    <property type="match status" value="1"/>
</dbReference>
<feature type="compositionally biased region" description="Basic and acidic residues" evidence="1">
    <location>
        <begin position="1640"/>
        <end position="1673"/>
    </location>
</feature>
<feature type="compositionally biased region" description="Polar residues" evidence="1">
    <location>
        <begin position="2285"/>
        <end position="2299"/>
    </location>
</feature>
<feature type="compositionally biased region" description="Polar residues" evidence="1">
    <location>
        <begin position="2468"/>
        <end position="2482"/>
    </location>
</feature>
<feature type="compositionally biased region" description="Basic and acidic residues" evidence="1">
    <location>
        <begin position="764"/>
        <end position="785"/>
    </location>
</feature>
<gene>
    <name evidence="2" type="ORF">MERR_LOCUS42482</name>
</gene>
<feature type="compositionally biased region" description="Basic and acidic residues" evidence="1">
    <location>
        <begin position="2562"/>
        <end position="2575"/>
    </location>
</feature>
<dbReference type="EMBL" id="CACVBM020001607">
    <property type="protein sequence ID" value="CAA7055246.1"/>
    <property type="molecule type" value="Genomic_DNA"/>
</dbReference>
<feature type="compositionally biased region" description="Basic and acidic residues" evidence="1">
    <location>
        <begin position="1190"/>
        <end position="1221"/>
    </location>
</feature>
<feature type="region of interest" description="Disordered" evidence="1">
    <location>
        <begin position="911"/>
        <end position="1032"/>
    </location>
</feature>
<feature type="region of interest" description="Disordered" evidence="1">
    <location>
        <begin position="1717"/>
        <end position="2094"/>
    </location>
</feature>
<feature type="compositionally biased region" description="Basic and acidic residues" evidence="1">
    <location>
        <begin position="986"/>
        <end position="1006"/>
    </location>
</feature>
<feature type="compositionally biased region" description="Basic and acidic residues" evidence="1">
    <location>
        <begin position="1926"/>
        <end position="1946"/>
    </location>
</feature>
<feature type="compositionally biased region" description="Basic and acidic residues" evidence="1">
    <location>
        <begin position="1275"/>
        <end position="1289"/>
    </location>
</feature>
<feature type="compositionally biased region" description="Polar residues" evidence="1">
    <location>
        <begin position="2552"/>
        <end position="2561"/>
    </location>
</feature>
<feature type="compositionally biased region" description="Basic and acidic residues" evidence="1">
    <location>
        <begin position="941"/>
        <end position="954"/>
    </location>
</feature>
<feature type="compositionally biased region" description="Basic and acidic residues" evidence="1">
    <location>
        <begin position="284"/>
        <end position="297"/>
    </location>
</feature>
<accession>A0A6D2KSA6</accession>
<feature type="compositionally biased region" description="Basic and acidic residues" evidence="1">
    <location>
        <begin position="235"/>
        <end position="266"/>
    </location>
</feature>
<feature type="compositionally biased region" description="Basic and acidic residues" evidence="1">
    <location>
        <begin position="1592"/>
        <end position="1609"/>
    </location>
</feature>
<feature type="compositionally biased region" description="Basic and acidic residues" evidence="1">
    <location>
        <begin position="54"/>
        <end position="66"/>
    </location>
</feature>
<feature type="compositionally biased region" description="Basic and acidic residues" evidence="1">
    <location>
        <begin position="2430"/>
        <end position="2441"/>
    </location>
</feature>
<feature type="region of interest" description="Disordered" evidence="1">
    <location>
        <begin position="1395"/>
        <end position="1425"/>
    </location>
</feature>
<feature type="compositionally biased region" description="Basic and acidic residues" evidence="1">
    <location>
        <begin position="507"/>
        <end position="530"/>
    </location>
</feature>
<feature type="compositionally biased region" description="Basic and acidic residues" evidence="1">
    <location>
        <begin position="215"/>
        <end position="228"/>
    </location>
</feature>
<feature type="compositionally biased region" description="Basic and acidic residues" evidence="1">
    <location>
        <begin position="2018"/>
        <end position="2030"/>
    </location>
</feature>
<evidence type="ECO:0000256" key="1">
    <source>
        <dbReference type="SAM" id="MobiDB-lite"/>
    </source>
</evidence>
<feature type="compositionally biased region" description="Basic and acidic residues" evidence="1">
    <location>
        <begin position="2158"/>
        <end position="2168"/>
    </location>
</feature>
<sequence length="2728" mass="306135">METGVIIQEPIFTKTNVEEAPAGVGLDHSSMDVKKVNNIIPGEAEEVVNGSGNKETEEPEHEKEEAMTTVSVVEEEGKIVKEKAIETEEDEQSFTFVHEPESFNKTIEDSEKILSDVSLEKAKEDDITPKPEEVSVEKPVKQVDDDSRTAETSVNGTEAEHKDTVSVEETAPEEETATNGESLHDVETTKRVLLEAEKDQTEIVKTVIEDHGIVNNEETKVHESESSKENVNSVEEVKNSDDAEKFSREVNVDRGKEEDITPKQEEVQESLTVIETPTIQEEDIVSKASKESEEKEHVLVRDLPQDETLVTVDTSTVQESAMLKSLETRIDETVAEPTQDLNLVKEQEEAETVKTVKSSDEVQESIMVDKISKETEEDEHVLVTNMPQGEIFVTEAETLEAKEDTEPNVYLNKEQEGTEKIEESPSDLALKLDKEEVKDANINADEEYGGQIMEEQRGLDSKEPEAEQTDRNRNDETEENMVSHPVIESVKEIEKPSLEPPSEVSEETSKTIDDNIEENLKEEVTPHQEGQEEGSYGLETKEETVVEERSVVDLTPLQQESCLKNEQEEETKFEKEQTEKHEPANDEVADDQKTLLEEKSDEVIQVSSASLQEGETIAEAEKIQDIKANEEEQDIALKVDKEELKDDKMNEPEVDKIDQNRTGETEEILVEKLVSPPVEDMEKPSLESFSEASEETVKTIDEKTEEKPEGEEATPHQEGQEKSFNGLETKEEKVSVPESIELGDIVLEERSVVDLTPLQQESCLKNEQEKEMKFEKEQIEKHGEVESDEVTEDSRTAEIEQNAPVSAEEISENTVNETAPEDDHQGKNAEPVEAIKESDDAEIISHDVAGDREKEDDTTRKAEEVQESPEVIETPTIQGDKFESEASTDVQEQEHVLVRDMPQIETIVPEAEAASTSPAQEAEILKTQKATNNETEAGQVTKEDTEPSLDMKEDQETEETETVKPVMSSDEVRLSDQVEVPAEQSVEVKSKETVQDESREEKHENLVDVPFEESEKYQDNEPETTLASKKFEEMPSDLTLKVDKEEIKDDQFYETQIMEEQRGLDSNEPEAEQIDQNRTDETEDTPVENLVTVEGESTHSQTLLDAESVAKVEKPYLEPPSELSEETSETVDEKIEEKPEEEEVTQHQEGQEKGSSGLETKDETVSVPESSELGEKPHEKESCLPNEEDKETKLQEEQIETHEPTMAEVSYDRPVEEKSDKVIQVSSASPSEEREDDTFVEDKKVDEEEKVADKIQKSLETAETVEPHSSLPSSSEEKEHETVSEKIEEEKVEEEQKTEDEATKSHERQEELSKTEATTVETRDIGSSSLSEKDSLDQTHAEVQVKDDETLTAEAMKGDGERTVRDMMPQSETIVTEAEPVKETSAVQESPILTILETKNDETEAVHSPIGGEEEIQLAKEHTGPIMEVKEDKEEEVTETIKSVIVSDEVRSSDVQAEESGEHTEHCSSEIKNESQGRDESVDVKPKEIIQEETTQDKDDNLLDVTSGESALGSASEVSEETSKTVDEKIEEKPQEEVIPHQEGQEEEKEPKLAKEKTKKHESASEEDANAQQTPAAEKSDEVIQVSSASPSEEKEIETVVEAEKIEDKANEEDQAADKIQRSLETFETVEPHISFPSPPEEHSTVAEGVKVKETEPVGDISEKGLDVSETKDLSLPLESSRSDETESSELVAEAEEQKPKQVKEILEGEIKEVDEIKADTIPKETHSDVAQEEQARDLHVEQEVVSSAEKEETKAKEPEDEHVDSSEKNDDETLIAETKKEDEDITVGLDGLGTSTTAENVCSKQEEEFENVEDPKLEESKDDKSQEVSETIEAVEATEDHTLVTETSEAHQTPSFLSELEDQIPNQIEEIHEEETEEAHKSQVVDDQNSKQVEEIHEKSETKEAHSVEATSDQNLPDETSQTDKTPEQIEEIHEEETKEAHKLQEEEEVLPTENVPREAPVSMLASGEGNSAGDAQEEQHVSAETEESVGDTKPKESEEEITEKSNDQIETSTKATKVEDEDTKKPDSEVAEVTEEQSLPHAPENAPLKQEESKDLGTPHKDVVKEEKSPLRNDNPEYLTEEAEHGDENISTLPVVDILKGLQATLQEEREINDSESTEGNMVTEPSEQEQKTGDAEVEPETVEKNLSTDISEPVPEEKQDEKVVEEYPASEIKEASTLQQDASGETEKIQEVNDLEKKSLLEEEVKLQEEHKEEGNVQEIISREFEVNVEEKSQEETREIADQSLTEVVPGEKILIPSSDFPTEESEHVVSGEKQEEVSAQKGANASITEPEQISLQEEKKAETHETVKEDQSFDIKEEKKTEKLEGLSVTRDDKETFGSEVKKDKEDAINEVTTSEKQITEPPSEAEKESNEEHVESQAISDDTKNNTDRDFPTEEIPKEQREEVNADKSLTNEVLDEQELIQSPKKVEEEEKNEKTVEALITSENVLVQDQSKDFEQDKKSNDLTYVQGENVTNDSALAQKEETSLTEEKREVDNVKTEIKHGVSTEEKNNESEKIDQEESKQTDHIKEEIKEEDQKETTTQEAQECLNNIKNIDNATERTKSESSREIENLSSVSNTQEKSKKEDEVPKLETLKIAEELQPQPKDGEAENKQESEPTVNEPARKSQSDQVKGTNKSEDAATKPHIEEEAKTEEEDEDGDEHKDDKTSPDSIVMVEAKDTVNITKTQHKKSQGILSQVKHSISKVKKALTGKSSHTTKPSSPK</sequence>
<feature type="compositionally biased region" description="Basic and acidic residues" evidence="1">
    <location>
        <begin position="695"/>
        <end position="707"/>
    </location>
</feature>